<dbReference type="Gene3D" id="3.40.630.10">
    <property type="entry name" value="Zn peptidases"/>
    <property type="match status" value="1"/>
</dbReference>
<keyword evidence="1" id="KW-0464">Manganese</keyword>
<dbReference type="InterPro" id="IPR002933">
    <property type="entry name" value="Peptidase_M20"/>
</dbReference>
<feature type="binding site" evidence="1">
    <location>
        <position position="94"/>
    </location>
    <ligand>
        <name>Mn(2+)</name>
        <dbReference type="ChEBI" id="CHEBI:29035"/>
        <label>2</label>
    </ligand>
</feature>
<dbReference type="AlphaFoldDB" id="A0A4R1QW43"/>
<dbReference type="SUPFAM" id="SSF55031">
    <property type="entry name" value="Bacterial exopeptidase dimerisation domain"/>
    <property type="match status" value="1"/>
</dbReference>
<dbReference type="Proteomes" id="UP000295718">
    <property type="component" value="Unassembled WGS sequence"/>
</dbReference>
<evidence type="ECO:0000259" key="2">
    <source>
        <dbReference type="Pfam" id="PF07687"/>
    </source>
</evidence>
<dbReference type="InterPro" id="IPR017439">
    <property type="entry name" value="Amidohydrolase"/>
</dbReference>
<dbReference type="OrthoDB" id="9776731at2"/>
<dbReference type="InterPro" id="IPR011650">
    <property type="entry name" value="Peptidase_M20_dimer"/>
</dbReference>
<gene>
    <name evidence="3" type="ORF">EDD76_10898</name>
</gene>
<sequence>MDKDWKEIFRWFHEHPELGYQEYDTTRKIREILEKDGIEILETDLSTGIIAVVRGSTEGKSVAFRADIDALPIEEQTGLSYASAHSGIMHACGHDFHITTALAAAERLHEKRKEISGNVFFIFQPAEEVADGAKTVIQTGMLKEVEEYYAFHVDPSLPAGTIGLKKGTIMAAVDQFKVTVEGKDTHAAMPYLGNNPIPVMAQMMIALQTSVPQKIPAIHPSVLSFTQICAGNTWNVIPGNGFFQGTMRSILFQERKEMKERFFTIVQGFVKMNDMQARVEWHEGPAPVINDEDLCDTIERIAKKKHFNIKQVETNMISDDFSCYLEANEKAAGIYLKIGTGEGYPLHNSRFTVDISAIEIAAELLTDVLLETAG</sequence>
<keyword evidence="3" id="KW-0378">Hydrolase</keyword>
<proteinExistence type="predicted"/>
<comment type="caution">
    <text evidence="3">The sequence shown here is derived from an EMBL/GenBank/DDBJ whole genome shotgun (WGS) entry which is preliminary data.</text>
</comment>
<accession>A0A4R1QW43</accession>
<feature type="binding site" evidence="1">
    <location>
        <position position="128"/>
    </location>
    <ligand>
        <name>Mn(2+)</name>
        <dbReference type="ChEBI" id="CHEBI:29035"/>
        <label>2</label>
    </ligand>
</feature>
<protein>
    <submittedName>
        <fullName evidence="3">Amidohydrolase</fullName>
    </submittedName>
</protein>
<dbReference type="GO" id="GO:0016787">
    <property type="term" value="F:hydrolase activity"/>
    <property type="evidence" value="ECO:0007669"/>
    <property type="project" value="UniProtKB-KW"/>
</dbReference>
<keyword evidence="4" id="KW-1185">Reference proteome</keyword>
<feature type="binding site" evidence="1">
    <location>
        <position position="152"/>
    </location>
    <ligand>
        <name>Mn(2+)</name>
        <dbReference type="ChEBI" id="CHEBI:29035"/>
        <label>2</label>
    </ligand>
</feature>
<dbReference type="NCBIfam" id="TIGR01891">
    <property type="entry name" value="amidohydrolases"/>
    <property type="match status" value="1"/>
</dbReference>
<reference evidence="3 4" key="1">
    <citation type="submission" date="2019-03" db="EMBL/GenBank/DDBJ databases">
        <title>Genomic Encyclopedia of Type Strains, Phase IV (KMG-IV): sequencing the most valuable type-strain genomes for metagenomic binning, comparative biology and taxonomic classification.</title>
        <authorList>
            <person name="Goeker M."/>
        </authorList>
    </citation>
    <scope>NUCLEOTIDE SEQUENCE [LARGE SCALE GENOMIC DNA]</scope>
    <source>
        <strain evidence="3 4">DSM 100556</strain>
    </source>
</reference>
<evidence type="ECO:0000313" key="3">
    <source>
        <dbReference type="EMBL" id="TCL57563.1"/>
    </source>
</evidence>
<organism evidence="3 4">
    <name type="scientific">Kineothrix alysoides</name>
    <dbReference type="NCBI Taxonomy" id="1469948"/>
    <lineage>
        <taxon>Bacteria</taxon>
        <taxon>Bacillati</taxon>
        <taxon>Bacillota</taxon>
        <taxon>Clostridia</taxon>
        <taxon>Lachnospirales</taxon>
        <taxon>Lachnospiraceae</taxon>
        <taxon>Kineothrix</taxon>
    </lineage>
</organism>
<evidence type="ECO:0000313" key="4">
    <source>
        <dbReference type="Proteomes" id="UP000295718"/>
    </source>
</evidence>
<comment type="cofactor">
    <cofactor evidence="1">
        <name>Mn(2+)</name>
        <dbReference type="ChEBI" id="CHEBI:29035"/>
    </cofactor>
    <text evidence="1">The Mn(2+) ion enhances activity.</text>
</comment>
<dbReference type="SUPFAM" id="SSF53187">
    <property type="entry name" value="Zn-dependent exopeptidases"/>
    <property type="match status" value="1"/>
</dbReference>
<dbReference type="PANTHER" id="PTHR11014">
    <property type="entry name" value="PEPTIDASE M20 FAMILY MEMBER"/>
    <property type="match status" value="1"/>
</dbReference>
<dbReference type="PIRSF" id="PIRSF005962">
    <property type="entry name" value="Pept_M20D_amidohydro"/>
    <property type="match status" value="1"/>
</dbReference>
<dbReference type="EMBL" id="SLUO01000008">
    <property type="protein sequence ID" value="TCL57563.1"/>
    <property type="molecule type" value="Genomic_DNA"/>
</dbReference>
<dbReference type="GO" id="GO:0046872">
    <property type="term" value="F:metal ion binding"/>
    <property type="evidence" value="ECO:0007669"/>
    <property type="project" value="UniProtKB-KW"/>
</dbReference>
<dbReference type="Gene3D" id="3.30.70.360">
    <property type="match status" value="1"/>
</dbReference>
<feature type="binding site" evidence="1">
    <location>
        <position position="347"/>
    </location>
    <ligand>
        <name>Mn(2+)</name>
        <dbReference type="ChEBI" id="CHEBI:29035"/>
        <label>2</label>
    </ligand>
</feature>
<name>A0A4R1QW43_9FIRM</name>
<evidence type="ECO:0000256" key="1">
    <source>
        <dbReference type="PIRSR" id="PIRSR005962-1"/>
    </source>
</evidence>
<dbReference type="Pfam" id="PF07687">
    <property type="entry name" value="M20_dimer"/>
    <property type="match status" value="1"/>
</dbReference>
<dbReference type="Pfam" id="PF01546">
    <property type="entry name" value="Peptidase_M20"/>
    <property type="match status" value="1"/>
</dbReference>
<keyword evidence="1" id="KW-0479">Metal-binding</keyword>
<feature type="domain" description="Peptidase M20 dimerisation" evidence="2">
    <location>
        <begin position="175"/>
        <end position="266"/>
    </location>
</feature>
<dbReference type="STRING" id="1469948.GCA_000732725_02066"/>
<dbReference type="PANTHER" id="PTHR11014:SF63">
    <property type="entry name" value="METALLOPEPTIDASE, PUTATIVE (AFU_ORTHOLOGUE AFUA_6G09600)-RELATED"/>
    <property type="match status" value="1"/>
</dbReference>
<dbReference type="InterPro" id="IPR036264">
    <property type="entry name" value="Bact_exopeptidase_dim_dom"/>
</dbReference>
<dbReference type="RefSeq" id="WP_031390758.1">
    <property type="nucleotide sequence ID" value="NZ_JPNB01000001.1"/>
</dbReference>
<feature type="binding site" evidence="1">
    <location>
        <position position="92"/>
    </location>
    <ligand>
        <name>Mn(2+)</name>
        <dbReference type="ChEBI" id="CHEBI:29035"/>
        <label>2</label>
    </ligand>
</feature>